<evidence type="ECO:0000259" key="1">
    <source>
        <dbReference type="Pfam" id="PF05050"/>
    </source>
</evidence>
<dbReference type="RefSeq" id="WP_101358328.1">
    <property type="nucleotide sequence ID" value="NZ_NKXO01000014.1"/>
</dbReference>
<reference evidence="2 3" key="1">
    <citation type="submission" date="2017-06" db="EMBL/GenBank/DDBJ databases">
        <title>Raineya orbicola gen. nov., sp. nov. a slightly thermophilic bacterium of the phylum Bacteroidetes and the description of Raineyaceae fam. nov.</title>
        <authorList>
            <person name="Albuquerque L."/>
            <person name="Polonia A.R.M."/>
            <person name="Barroso C."/>
            <person name="Froufe H.J.C."/>
            <person name="Lage O."/>
            <person name="Lobo-Da-Cunha A."/>
            <person name="Egas C."/>
            <person name="Da Costa M.S."/>
        </authorList>
    </citation>
    <scope>NUCLEOTIDE SEQUENCE [LARGE SCALE GENOMIC DNA]</scope>
    <source>
        <strain evidence="2 3">SPSPC-11</strain>
    </source>
</reference>
<dbReference type="Proteomes" id="UP000233387">
    <property type="component" value="Unassembled WGS sequence"/>
</dbReference>
<keyword evidence="2" id="KW-0489">Methyltransferase</keyword>
<sequence length="252" mass="29647">MLKRYFNLLKNIRNWQVYFKVKRNPDVFFLMKGKNKIQFWLVEEIIPIFKEIYMQDIYQIKFLRKELSTQEPIIVDIGANAGYAATFFFQFFPKARILSFEPLPTNFELLSKNQQENAHLHWEIIPKAVGDCTGSTQIFYCKSKEITPVASILQNFDAQNTDNLSVEMISLQDIFQEYALPHIDLLKVDCEGAEYDILYATPKQILDKVRCIVMETHFCNKVNANQDAMKNFLQKQGFEVKTQKEMLWAWNA</sequence>
<dbReference type="OrthoDB" id="9785375at2"/>
<comment type="caution">
    <text evidence="2">The sequence shown here is derived from an EMBL/GenBank/DDBJ whole genome shotgun (WGS) entry which is preliminary data.</text>
</comment>
<dbReference type="NCBIfam" id="TIGR01444">
    <property type="entry name" value="fkbM_fam"/>
    <property type="match status" value="1"/>
</dbReference>
<dbReference type="PANTHER" id="PTHR34203:SF15">
    <property type="entry name" value="SLL1173 PROTEIN"/>
    <property type="match status" value="1"/>
</dbReference>
<evidence type="ECO:0000313" key="3">
    <source>
        <dbReference type="Proteomes" id="UP000233387"/>
    </source>
</evidence>
<dbReference type="InterPro" id="IPR029063">
    <property type="entry name" value="SAM-dependent_MTases_sf"/>
</dbReference>
<organism evidence="2 3">
    <name type="scientific">Raineya orbicola</name>
    <dbReference type="NCBI Taxonomy" id="2016530"/>
    <lineage>
        <taxon>Bacteria</taxon>
        <taxon>Pseudomonadati</taxon>
        <taxon>Bacteroidota</taxon>
        <taxon>Cytophagia</taxon>
        <taxon>Cytophagales</taxon>
        <taxon>Raineyaceae</taxon>
        <taxon>Raineya</taxon>
    </lineage>
</organism>
<dbReference type="Pfam" id="PF05050">
    <property type="entry name" value="Methyltransf_21"/>
    <property type="match status" value="1"/>
</dbReference>
<dbReference type="InterPro" id="IPR006342">
    <property type="entry name" value="FkbM_mtfrase"/>
</dbReference>
<dbReference type="GO" id="GO:0032259">
    <property type="term" value="P:methylation"/>
    <property type="evidence" value="ECO:0007669"/>
    <property type="project" value="UniProtKB-KW"/>
</dbReference>
<accession>A0A2N3II10</accession>
<gene>
    <name evidence="2" type="ORF">Rain11_1060</name>
</gene>
<keyword evidence="2" id="KW-0808">Transferase</keyword>
<dbReference type="InterPro" id="IPR052514">
    <property type="entry name" value="SAM-dependent_MTase"/>
</dbReference>
<dbReference type="AlphaFoldDB" id="A0A2N3II10"/>
<protein>
    <submittedName>
        <fullName evidence="2">Methyltransferase, FkbM family</fullName>
    </submittedName>
</protein>
<dbReference type="SUPFAM" id="SSF53335">
    <property type="entry name" value="S-adenosyl-L-methionine-dependent methyltransferases"/>
    <property type="match status" value="1"/>
</dbReference>
<keyword evidence="3" id="KW-1185">Reference proteome</keyword>
<dbReference type="PANTHER" id="PTHR34203">
    <property type="entry name" value="METHYLTRANSFERASE, FKBM FAMILY PROTEIN"/>
    <property type="match status" value="1"/>
</dbReference>
<dbReference type="EMBL" id="NKXO01000014">
    <property type="protein sequence ID" value="PKQ69863.1"/>
    <property type="molecule type" value="Genomic_DNA"/>
</dbReference>
<feature type="domain" description="Methyltransferase FkbM" evidence="1">
    <location>
        <begin position="76"/>
        <end position="239"/>
    </location>
</feature>
<proteinExistence type="predicted"/>
<dbReference type="GO" id="GO:0008168">
    <property type="term" value="F:methyltransferase activity"/>
    <property type="evidence" value="ECO:0007669"/>
    <property type="project" value="UniProtKB-KW"/>
</dbReference>
<name>A0A2N3II10_9BACT</name>
<dbReference type="Gene3D" id="3.40.50.150">
    <property type="entry name" value="Vaccinia Virus protein VP39"/>
    <property type="match status" value="1"/>
</dbReference>
<evidence type="ECO:0000313" key="2">
    <source>
        <dbReference type="EMBL" id="PKQ69863.1"/>
    </source>
</evidence>